<organism evidence="10 11">
    <name type="scientific">Mycolicibacterium agri</name>
    <name type="common">Mycobacterium agri</name>
    <dbReference type="NCBI Taxonomy" id="36811"/>
    <lineage>
        <taxon>Bacteria</taxon>
        <taxon>Bacillati</taxon>
        <taxon>Actinomycetota</taxon>
        <taxon>Actinomycetes</taxon>
        <taxon>Mycobacteriales</taxon>
        <taxon>Mycobacteriaceae</taxon>
        <taxon>Mycolicibacterium</taxon>
    </lineage>
</organism>
<sequence>MLVAMSADTGAGVTVEAAQEVAAVDETEEIVIDLNRRTTTATYRKGDTLLQTARSAGLQAPYSCETGSCGTCMARIVTGSARMVNNDALEDDEVAEGYVLTCQALPTSPTVRFTYDY</sequence>
<keyword evidence="3" id="KW-0001">2Fe-2S</keyword>
<protein>
    <recommendedName>
        <fullName evidence="9">2Fe-2S ferredoxin-type domain-containing protein</fullName>
    </recommendedName>
</protein>
<evidence type="ECO:0000256" key="5">
    <source>
        <dbReference type="ARBA" id="ARBA00022982"/>
    </source>
</evidence>
<evidence type="ECO:0000256" key="8">
    <source>
        <dbReference type="ARBA" id="ARBA00034078"/>
    </source>
</evidence>
<dbReference type="GO" id="GO:0051537">
    <property type="term" value="F:2 iron, 2 sulfur cluster binding"/>
    <property type="evidence" value="ECO:0007669"/>
    <property type="project" value="UniProtKB-KW"/>
</dbReference>
<dbReference type="EMBL" id="BLKS01000001">
    <property type="protein sequence ID" value="GFG51223.1"/>
    <property type="molecule type" value="Genomic_DNA"/>
</dbReference>
<dbReference type="PANTHER" id="PTHR43112">
    <property type="entry name" value="FERREDOXIN"/>
    <property type="match status" value="1"/>
</dbReference>
<evidence type="ECO:0000259" key="9">
    <source>
        <dbReference type="PROSITE" id="PS51085"/>
    </source>
</evidence>
<keyword evidence="5" id="KW-0249">Electron transport</keyword>
<evidence type="ECO:0000313" key="10">
    <source>
        <dbReference type="EMBL" id="GFG51223.1"/>
    </source>
</evidence>
<dbReference type="InterPro" id="IPR036010">
    <property type="entry name" value="2Fe-2S_ferredoxin-like_sf"/>
</dbReference>
<dbReference type="Proteomes" id="UP000465302">
    <property type="component" value="Unassembled WGS sequence"/>
</dbReference>
<evidence type="ECO:0000256" key="2">
    <source>
        <dbReference type="ARBA" id="ARBA00022448"/>
    </source>
</evidence>
<proteinExistence type="inferred from homology"/>
<feature type="domain" description="2Fe-2S ferredoxin-type" evidence="9">
    <location>
        <begin position="28"/>
        <end position="117"/>
    </location>
</feature>
<comment type="cofactor">
    <cofactor evidence="8">
        <name>[2Fe-2S] cluster</name>
        <dbReference type="ChEBI" id="CHEBI:190135"/>
    </cofactor>
</comment>
<reference evidence="10 11" key="1">
    <citation type="journal article" date="2019" name="Emerg. Microbes Infect.">
        <title>Comprehensive subspecies identification of 175 nontuberculous mycobacteria species based on 7547 genomic profiles.</title>
        <authorList>
            <person name="Matsumoto Y."/>
            <person name="Kinjo T."/>
            <person name="Motooka D."/>
            <person name="Nabeya D."/>
            <person name="Jung N."/>
            <person name="Uechi K."/>
            <person name="Horii T."/>
            <person name="Iida T."/>
            <person name="Fujita J."/>
            <person name="Nakamura S."/>
        </authorList>
    </citation>
    <scope>NUCLEOTIDE SEQUENCE [LARGE SCALE GENOMIC DNA]</scope>
    <source>
        <strain evidence="10 11">JCM 6377</strain>
    </source>
</reference>
<evidence type="ECO:0000256" key="4">
    <source>
        <dbReference type="ARBA" id="ARBA00022723"/>
    </source>
</evidence>
<dbReference type="SUPFAM" id="SSF54292">
    <property type="entry name" value="2Fe-2S ferredoxin-like"/>
    <property type="match status" value="1"/>
</dbReference>
<dbReference type="GO" id="GO:0046872">
    <property type="term" value="F:metal ion binding"/>
    <property type="evidence" value="ECO:0007669"/>
    <property type="project" value="UniProtKB-KW"/>
</dbReference>
<evidence type="ECO:0000256" key="3">
    <source>
        <dbReference type="ARBA" id="ARBA00022714"/>
    </source>
</evidence>
<keyword evidence="6" id="KW-0408">Iron</keyword>
<keyword evidence="4" id="KW-0479">Metal-binding</keyword>
<dbReference type="InterPro" id="IPR001041">
    <property type="entry name" value="2Fe-2S_ferredoxin-type"/>
</dbReference>
<dbReference type="InterPro" id="IPR006058">
    <property type="entry name" value="2Fe2S_fd_BS"/>
</dbReference>
<dbReference type="InterPro" id="IPR012675">
    <property type="entry name" value="Beta-grasp_dom_sf"/>
</dbReference>
<dbReference type="PROSITE" id="PS51085">
    <property type="entry name" value="2FE2S_FER_2"/>
    <property type="match status" value="1"/>
</dbReference>
<name>A0A7I9W0N0_MYCAG</name>
<dbReference type="CDD" id="cd00207">
    <property type="entry name" value="fer2"/>
    <property type="match status" value="1"/>
</dbReference>
<evidence type="ECO:0000256" key="1">
    <source>
        <dbReference type="ARBA" id="ARBA00007874"/>
    </source>
</evidence>
<accession>A0A7I9W0N0</accession>
<dbReference type="Gene3D" id="3.10.20.30">
    <property type="match status" value="1"/>
</dbReference>
<evidence type="ECO:0000256" key="7">
    <source>
        <dbReference type="ARBA" id="ARBA00023014"/>
    </source>
</evidence>
<dbReference type="PANTHER" id="PTHR43112:SF3">
    <property type="entry name" value="FERREDOXIN-2, CHLOROPLASTIC"/>
    <property type="match status" value="1"/>
</dbReference>
<keyword evidence="2" id="KW-0813">Transport</keyword>
<dbReference type="PROSITE" id="PS00197">
    <property type="entry name" value="2FE2S_FER_1"/>
    <property type="match status" value="1"/>
</dbReference>
<dbReference type="AlphaFoldDB" id="A0A7I9W0N0"/>
<comment type="similarity">
    <text evidence="1">Belongs to the 2Fe2S plant-type ferredoxin family.</text>
</comment>
<evidence type="ECO:0000256" key="6">
    <source>
        <dbReference type="ARBA" id="ARBA00023004"/>
    </source>
</evidence>
<dbReference type="Pfam" id="PF00111">
    <property type="entry name" value="Fer2"/>
    <property type="match status" value="1"/>
</dbReference>
<keyword evidence="7" id="KW-0411">Iron-sulfur</keyword>
<comment type="caution">
    <text evidence="10">The sequence shown here is derived from an EMBL/GenBank/DDBJ whole genome shotgun (WGS) entry which is preliminary data.</text>
</comment>
<evidence type="ECO:0000313" key="11">
    <source>
        <dbReference type="Proteomes" id="UP000465302"/>
    </source>
</evidence>
<gene>
    <name evidence="10" type="ORF">MAGR_26640</name>
</gene>